<keyword evidence="6 9" id="KW-1133">Transmembrane helix</keyword>
<comment type="subcellular location">
    <subcellularLocation>
        <location evidence="9">Cell inner membrane</location>
        <topology evidence="9">Single-pass type II membrane protein</topology>
    </subcellularLocation>
    <subcellularLocation>
        <location evidence="1">Membrane</location>
    </subcellularLocation>
    <text evidence="9">Localizes to the division septum.</text>
</comment>
<dbReference type="Gene3D" id="3.10.20.310">
    <property type="entry name" value="membrane protein fhac"/>
    <property type="match status" value="1"/>
</dbReference>
<keyword evidence="5 9" id="KW-0812">Transmembrane</keyword>
<dbReference type="Pfam" id="PF08478">
    <property type="entry name" value="POTRA_1"/>
    <property type="match status" value="1"/>
</dbReference>
<dbReference type="PANTHER" id="PTHR35851">
    <property type="entry name" value="CELL DIVISION PROTEIN FTSQ"/>
    <property type="match status" value="1"/>
</dbReference>
<accession>A0ABW8F4X0</accession>
<evidence type="ECO:0000256" key="7">
    <source>
        <dbReference type="ARBA" id="ARBA00023136"/>
    </source>
</evidence>
<dbReference type="Gene3D" id="3.40.50.11690">
    <property type="entry name" value="Cell division protein FtsQ/DivIB"/>
    <property type="match status" value="1"/>
</dbReference>
<evidence type="ECO:0000256" key="6">
    <source>
        <dbReference type="ARBA" id="ARBA00022989"/>
    </source>
</evidence>
<dbReference type="InterPro" id="IPR013685">
    <property type="entry name" value="POTRA_FtsQ_type"/>
</dbReference>
<comment type="subunit">
    <text evidence="9">Part of a complex composed of FtsB, FtsL and FtsQ.</text>
</comment>
<dbReference type="PANTHER" id="PTHR35851:SF1">
    <property type="entry name" value="CELL DIVISION PROTEIN FTSQ"/>
    <property type="match status" value="1"/>
</dbReference>
<keyword evidence="4 9" id="KW-0132">Cell division</keyword>
<name>A0ABW8F4X0_9BURK</name>
<sequence>MWQDVKMLNAASSALLALVVLALVASGLWWVAQRPMFTLHTIRIESASELPLEKVNALTVRATAVPRIHGNFFTTDLSAVRAAFEAVPWVRRAMVRREWPDRLVVKIEEHKALGTWGEDGKLLSQKGDVFTANLAEAEDDGDLMEFEGPDGSEKQVVARLAQFRQWFAPIKLEPEALRLSNRYAWTVRMDNGMTVELGRDQGEAVLKERIDRLVAVYPQLMERLQGKIESVDMRYPNGMALKADGMVLAGLNGKKK</sequence>
<dbReference type="PROSITE" id="PS51779">
    <property type="entry name" value="POTRA"/>
    <property type="match status" value="1"/>
</dbReference>
<protein>
    <recommendedName>
        <fullName evidence="9">Cell division protein FtsQ</fullName>
    </recommendedName>
</protein>
<dbReference type="Pfam" id="PF03799">
    <property type="entry name" value="FtsQ_DivIB_C"/>
    <property type="match status" value="1"/>
</dbReference>
<keyword evidence="7 9" id="KW-0472">Membrane</keyword>
<keyword evidence="8 9" id="KW-0131">Cell cycle</keyword>
<evidence type="ECO:0000256" key="5">
    <source>
        <dbReference type="ARBA" id="ARBA00022692"/>
    </source>
</evidence>
<dbReference type="InterPro" id="IPR034746">
    <property type="entry name" value="POTRA"/>
</dbReference>
<gene>
    <name evidence="9" type="primary">ftsQ</name>
    <name evidence="11" type="ORF">ACIPEN_21115</name>
</gene>
<dbReference type="RefSeq" id="WP_050468998.1">
    <property type="nucleotide sequence ID" value="NZ_JBIUZV010000017.1"/>
</dbReference>
<comment type="function">
    <text evidence="9">Essential cell division protein. May link together the upstream cell division proteins, which are predominantly cytoplasmic, with the downstream cell division proteins, which are predominantly periplasmic. May control correct divisome assembly.</text>
</comment>
<evidence type="ECO:0000256" key="1">
    <source>
        <dbReference type="ARBA" id="ARBA00004370"/>
    </source>
</evidence>
<keyword evidence="2 9" id="KW-1003">Cell membrane</keyword>
<comment type="similarity">
    <text evidence="9">Belongs to the FtsQ/DivIB family. FtsQ subfamily.</text>
</comment>
<evidence type="ECO:0000256" key="9">
    <source>
        <dbReference type="HAMAP-Rule" id="MF_00911"/>
    </source>
</evidence>
<keyword evidence="3 9" id="KW-0997">Cell inner membrane</keyword>
<dbReference type="Proteomes" id="UP001617427">
    <property type="component" value="Unassembled WGS sequence"/>
</dbReference>
<dbReference type="InterPro" id="IPR026579">
    <property type="entry name" value="FtsQ"/>
</dbReference>
<evidence type="ECO:0000256" key="4">
    <source>
        <dbReference type="ARBA" id="ARBA00022618"/>
    </source>
</evidence>
<evidence type="ECO:0000256" key="8">
    <source>
        <dbReference type="ARBA" id="ARBA00023306"/>
    </source>
</evidence>
<evidence type="ECO:0000256" key="3">
    <source>
        <dbReference type="ARBA" id="ARBA00022519"/>
    </source>
</evidence>
<evidence type="ECO:0000256" key="2">
    <source>
        <dbReference type="ARBA" id="ARBA00022475"/>
    </source>
</evidence>
<dbReference type="EMBL" id="JBIUZV010000017">
    <property type="protein sequence ID" value="MFJ3048341.1"/>
    <property type="molecule type" value="Genomic_DNA"/>
</dbReference>
<reference evidence="11 12" key="1">
    <citation type="submission" date="2024-10" db="EMBL/GenBank/DDBJ databases">
        <title>The Natural Products Discovery Center: Release of the First 8490 Sequenced Strains for Exploring Actinobacteria Biosynthetic Diversity.</title>
        <authorList>
            <person name="Kalkreuter E."/>
            <person name="Kautsar S.A."/>
            <person name="Yang D."/>
            <person name="Bader C.D."/>
            <person name="Teijaro C.N."/>
            <person name="Fluegel L."/>
            <person name="Davis C.M."/>
            <person name="Simpson J.R."/>
            <person name="Lauterbach L."/>
            <person name="Steele A.D."/>
            <person name="Gui C."/>
            <person name="Meng S."/>
            <person name="Li G."/>
            <person name="Viehrig K."/>
            <person name="Ye F."/>
            <person name="Su P."/>
            <person name="Kiefer A.F."/>
            <person name="Nichols A."/>
            <person name="Cepeda A.J."/>
            <person name="Yan W."/>
            <person name="Fan B."/>
            <person name="Jiang Y."/>
            <person name="Adhikari A."/>
            <person name="Zheng C.-J."/>
            <person name="Schuster L."/>
            <person name="Cowan T.M."/>
            <person name="Smanski M.J."/>
            <person name="Chevrette M.G."/>
            <person name="De Carvalho L.P.S."/>
            <person name="Shen B."/>
        </authorList>
    </citation>
    <scope>NUCLEOTIDE SEQUENCE [LARGE SCALE GENOMIC DNA]</scope>
    <source>
        <strain evidence="11 12">NPDC087045</strain>
    </source>
</reference>
<organism evidence="11 12">
    <name type="scientific">Herbaspirillum chlorophenolicum</name>
    <dbReference type="NCBI Taxonomy" id="211589"/>
    <lineage>
        <taxon>Bacteria</taxon>
        <taxon>Pseudomonadati</taxon>
        <taxon>Pseudomonadota</taxon>
        <taxon>Betaproteobacteria</taxon>
        <taxon>Burkholderiales</taxon>
        <taxon>Oxalobacteraceae</taxon>
        <taxon>Herbaspirillum</taxon>
    </lineage>
</organism>
<dbReference type="InterPro" id="IPR005548">
    <property type="entry name" value="Cell_div_FtsQ/DivIB_C"/>
</dbReference>
<dbReference type="InterPro" id="IPR045335">
    <property type="entry name" value="FtsQ_C_sf"/>
</dbReference>
<proteinExistence type="inferred from homology"/>
<comment type="caution">
    <text evidence="11">The sequence shown here is derived from an EMBL/GenBank/DDBJ whole genome shotgun (WGS) entry which is preliminary data.</text>
</comment>
<evidence type="ECO:0000259" key="10">
    <source>
        <dbReference type="PROSITE" id="PS51779"/>
    </source>
</evidence>
<dbReference type="HAMAP" id="MF_00911">
    <property type="entry name" value="FtsQ_subfam"/>
    <property type="match status" value="1"/>
</dbReference>
<feature type="domain" description="POTRA" evidence="10">
    <location>
        <begin position="37"/>
        <end position="110"/>
    </location>
</feature>
<evidence type="ECO:0000313" key="12">
    <source>
        <dbReference type="Proteomes" id="UP001617427"/>
    </source>
</evidence>
<evidence type="ECO:0000313" key="11">
    <source>
        <dbReference type="EMBL" id="MFJ3048341.1"/>
    </source>
</evidence>
<keyword evidence="12" id="KW-1185">Reference proteome</keyword>
<dbReference type="GO" id="GO:0051301">
    <property type="term" value="P:cell division"/>
    <property type="evidence" value="ECO:0007669"/>
    <property type="project" value="UniProtKB-KW"/>
</dbReference>